<keyword evidence="3" id="KW-0812">Transmembrane</keyword>
<dbReference type="Pfam" id="PF00122">
    <property type="entry name" value="E1-E2_ATPase"/>
    <property type="match status" value="1"/>
</dbReference>
<protein>
    <recommendedName>
        <fullName evidence="7">P-type Zn(2+) transporter</fullName>
        <ecNumber evidence="7">7.2.2.12</ecNumber>
    </recommendedName>
</protein>
<dbReference type="SUPFAM" id="SSF56784">
    <property type="entry name" value="HAD-like"/>
    <property type="match status" value="1"/>
</dbReference>
<evidence type="ECO:0000256" key="1">
    <source>
        <dbReference type="ARBA" id="ARBA00004370"/>
    </source>
</evidence>
<dbReference type="Pfam" id="PF00702">
    <property type="entry name" value="Hydrolase"/>
    <property type="match status" value="1"/>
</dbReference>
<dbReference type="PANTHER" id="PTHR48085:SF5">
    <property type="entry name" value="CADMIUM_ZINC-TRANSPORTING ATPASE HMA4-RELATED"/>
    <property type="match status" value="1"/>
</dbReference>
<evidence type="ECO:0000256" key="2">
    <source>
        <dbReference type="ARBA" id="ARBA00006024"/>
    </source>
</evidence>
<keyword evidence="9" id="KW-0479">Metal-binding</keyword>
<dbReference type="InterPro" id="IPR018303">
    <property type="entry name" value="ATPase_P-typ_P_site"/>
</dbReference>
<proteinExistence type="inferred from homology"/>
<dbReference type="InterPro" id="IPR051014">
    <property type="entry name" value="Cation_Transport_ATPase_IB"/>
</dbReference>
<dbReference type="InterPro" id="IPR023214">
    <property type="entry name" value="HAD_sf"/>
</dbReference>
<dbReference type="EMBL" id="NHMP01000003">
    <property type="protein sequence ID" value="OXE49664.1"/>
    <property type="molecule type" value="Genomic_DNA"/>
</dbReference>
<evidence type="ECO:0000256" key="9">
    <source>
        <dbReference type="RuleBase" id="RU362081"/>
    </source>
</evidence>
<dbReference type="PRINTS" id="PR00119">
    <property type="entry name" value="CATATPASE"/>
</dbReference>
<dbReference type="PROSITE" id="PS00154">
    <property type="entry name" value="ATPASE_E1_E2"/>
    <property type="match status" value="1"/>
</dbReference>
<dbReference type="Gene3D" id="2.70.150.10">
    <property type="entry name" value="Calcium-transporting ATPase, cytoplasmic transduction domain A"/>
    <property type="match status" value="1"/>
</dbReference>
<feature type="domain" description="P-type ATPase A" evidence="10">
    <location>
        <begin position="188"/>
        <end position="287"/>
    </location>
</feature>
<dbReference type="InterPro" id="IPR023299">
    <property type="entry name" value="ATPase_P-typ_cyto_dom_N"/>
</dbReference>
<dbReference type="SFLD" id="SFLDS00003">
    <property type="entry name" value="Haloacid_Dehalogenase"/>
    <property type="match status" value="1"/>
</dbReference>
<dbReference type="Proteomes" id="UP000214610">
    <property type="component" value="Unassembled WGS sequence"/>
</dbReference>
<dbReference type="InterPro" id="IPR044492">
    <property type="entry name" value="P_typ_ATPase_HD_dom"/>
</dbReference>
<reference evidence="12" key="1">
    <citation type="submission" date="2017-05" db="EMBL/GenBank/DDBJ databases">
        <title>Improved OligoMM genomes.</title>
        <authorList>
            <person name="Garzetti D."/>
        </authorList>
    </citation>
    <scope>NUCLEOTIDE SEQUENCE [LARGE SCALE GENOMIC DNA]</scope>
    <source>
        <strain evidence="12">YL45</strain>
    </source>
</reference>
<name>A0A227KNZ2_9BURK</name>
<dbReference type="GO" id="GO:0015086">
    <property type="term" value="F:cadmium ion transmembrane transporter activity"/>
    <property type="evidence" value="ECO:0007669"/>
    <property type="project" value="TreeGrafter"/>
</dbReference>
<dbReference type="GO" id="GO:0005524">
    <property type="term" value="F:ATP binding"/>
    <property type="evidence" value="ECO:0007669"/>
    <property type="project" value="UniProtKB-UniRule"/>
</dbReference>
<comment type="subcellular location">
    <subcellularLocation>
        <location evidence="9">Cell membrane</location>
    </subcellularLocation>
    <subcellularLocation>
        <location evidence="1">Membrane</location>
    </subcellularLocation>
</comment>
<keyword evidence="6" id="KW-0472">Membrane</keyword>
<evidence type="ECO:0000256" key="8">
    <source>
        <dbReference type="ARBA" id="ARBA00047308"/>
    </source>
</evidence>
<dbReference type="EC" id="7.2.2.12" evidence="7"/>
<keyword evidence="4" id="KW-1278">Translocase</keyword>
<comment type="caution">
    <text evidence="11">The sequence shown here is derived from an EMBL/GenBank/DDBJ whole genome shotgun (WGS) entry which is preliminary data.</text>
</comment>
<keyword evidence="5" id="KW-1133">Transmembrane helix</keyword>
<dbReference type="SFLD" id="SFLDG00002">
    <property type="entry name" value="C1.7:_P-type_atpase_like"/>
    <property type="match status" value="1"/>
</dbReference>
<comment type="similarity">
    <text evidence="2 9">Belongs to the cation transport ATPase (P-type) (TC 3.A.3) family. Type IB subfamily.</text>
</comment>
<evidence type="ECO:0000256" key="5">
    <source>
        <dbReference type="ARBA" id="ARBA00022989"/>
    </source>
</evidence>
<dbReference type="GO" id="GO:0016887">
    <property type="term" value="F:ATP hydrolysis activity"/>
    <property type="evidence" value="ECO:0007669"/>
    <property type="project" value="InterPro"/>
</dbReference>
<dbReference type="InterPro" id="IPR036412">
    <property type="entry name" value="HAD-like_sf"/>
</dbReference>
<evidence type="ECO:0000256" key="6">
    <source>
        <dbReference type="ARBA" id="ARBA00023136"/>
    </source>
</evidence>
<comment type="catalytic activity">
    <reaction evidence="8">
        <text>Zn(2+)(in) + ATP + H2O = Zn(2+)(out) + ADP + phosphate + H(+)</text>
        <dbReference type="Rhea" id="RHEA:20621"/>
        <dbReference type="ChEBI" id="CHEBI:15377"/>
        <dbReference type="ChEBI" id="CHEBI:15378"/>
        <dbReference type="ChEBI" id="CHEBI:29105"/>
        <dbReference type="ChEBI" id="CHEBI:30616"/>
        <dbReference type="ChEBI" id="CHEBI:43474"/>
        <dbReference type="ChEBI" id="CHEBI:456216"/>
        <dbReference type="EC" id="7.2.2.12"/>
    </reaction>
</comment>
<dbReference type="SFLD" id="SFLDF00027">
    <property type="entry name" value="p-type_atpase"/>
    <property type="match status" value="1"/>
</dbReference>
<dbReference type="PANTHER" id="PTHR48085">
    <property type="entry name" value="CADMIUM/ZINC-TRANSPORTING ATPASE HMA2-RELATED"/>
    <property type="match status" value="1"/>
</dbReference>
<evidence type="ECO:0000313" key="11">
    <source>
        <dbReference type="EMBL" id="OXE49664.1"/>
    </source>
</evidence>
<dbReference type="CDD" id="cd07550">
    <property type="entry name" value="P-type_ATPase_HM"/>
    <property type="match status" value="1"/>
</dbReference>
<dbReference type="Gene3D" id="3.40.1110.10">
    <property type="entry name" value="Calcium-transporting ATPase, cytoplasmic domain N"/>
    <property type="match status" value="1"/>
</dbReference>
<keyword evidence="12" id="KW-1185">Reference proteome</keyword>
<dbReference type="AlphaFoldDB" id="A0A227KNZ2"/>
<evidence type="ECO:0000256" key="7">
    <source>
        <dbReference type="ARBA" id="ARBA00039097"/>
    </source>
</evidence>
<dbReference type="GO" id="GO:0005886">
    <property type="term" value="C:plasma membrane"/>
    <property type="evidence" value="ECO:0007669"/>
    <property type="project" value="UniProtKB-SubCell"/>
</dbReference>
<dbReference type="NCBIfam" id="TIGR01494">
    <property type="entry name" value="ATPase_P-type"/>
    <property type="match status" value="1"/>
</dbReference>
<dbReference type="InterPro" id="IPR001757">
    <property type="entry name" value="P_typ_ATPase"/>
</dbReference>
<organism evidence="11 12">
    <name type="scientific">Turicimonas muris</name>
    <dbReference type="NCBI Taxonomy" id="1796652"/>
    <lineage>
        <taxon>Bacteria</taxon>
        <taxon>Pseudomonadati</taxon>
        <taxon>Pseudomonadota</taxon>
        <taxon>Betaproteobacteria</taxon>
        <taxon>Burkholderiales</taxon>
        <taxon>Sutterellaceae</taxon>
        <taxon>Turicimonas</taxon>
    </lineage>
</organism>
<dbReference type="GO" id="GO:0046872">
    <property type="term" value="F:metal ion binding"/>
    <property type="evidence" value="ECO:0007669"/>
    <property type="project" value="UniProtKB-KW"/>
</dbReference>
<dbReference type="InterPro" id="IPR059000">
    <property type="entry name" value="ATPase_P-type_domA"/>
</dbReference>
<dbReference type="NCBIfam" id="TIGR01525">
    <property type="entry name" value="ATPase-IB_hvy"/>
    <property type="match status" value="1"/>
</dbReference>
<keyword evidence="9" id="KW-0547">Nucleotide-binding</keyword>
<dbReference type="Gene3D" id="3.40.50.1000">
    <property type="entry name" value="HAD superfamily/HAD-like"/>
    <property type="match status" value="1"/>
</dbReference>
<dbReference type="InterPro" id="IPR008250">
    <property type="entry name" value="ATPase_P-typ_transduc_dom_A_sf"/>
</dbReference>
<keyword evidence="9" id="KW-1003">Cell membrane</keyword>
<evidence type="ECO:0000313" key="12">
    <source>
        <dbReference type="Proteomes" id="UP000214610"/>
    </source>
</evidence>
<evidence type="ECO:0000256" key="3">
    <source>
        <dbReference type="ARBA" id="ARBA00022692"/>
    </source>
</evidence>
<dbReference type="InterPro" id="IPR027256">
    <property type="entry name" value="P-typ_ATPase_IB"/>
</dbReference>
<dbReference type="RefSeq" id="WP_066593062.1">
    <property type="nucleotide sequence ID" value="NZ_CAPNVM010000010.1"/>
</dbReference>
<dbReference type="SUPFAM" id="SSF81653">
    <property type="entry name" value="Calcium ATPase, transduction domain A"/>
    <property type="match status" value="1"/>
</dbReference>
<evidence type="ECO:0000256" key="4">
    <source>
        <dbReference type="ARBA" id="ARBA00022967"/>
    </source>
</evidence>
<keyword evidence="9" id="KW-0067">ATP-binding</keyword>
<dbReference type="GO" id="GO:0016463">
    <property type="term" value="F:P-type zinc transporter activity"/>
    <property type="evidence" value="ECO:0007669"/>
    <property type="project" value="UniProtKB-EC"/>
</dbReference>
<evidence type="ECO:0000259" key="10">
    <source>
        <dbReference type="Pfam" id="PF00122"/>
    </source>
</evidence>
<accession>A0A227KNZ2</accession>
<sequence>MKFSVVSHTQGRIRFVSDFPFGSEGAEELADKLDLIPGIEGVRINPRTRSVLLLYMDKQSLQEAKSVIARYMRTLASKSLAIPQGQSVISDVAFWPMVRFFTRPLMPFPASLGMFLHSSWGIFSGGFKKLFSGKLTVEVLDLSAIAASLLMRDFKTASTLVLLLGFGEKLEEWTRRKTMTNLTRSLAMNIDTVWIVKDGHELEVPLSSVTKEDLLKVRAGSAIPVDGKVIGGSATVNQASMTGESIGVLRTEGSTVYAGTVVEDGELLIQPTAVGQGTRLNKIIQFIENSEKVKANVESKAMKIADKVVPYSFLLSGLVWLFTRNLQRAAAVLMVDYSCALKMSTPVAFMSSMREGTSHKILIKGGRYIEELAQVDTVVFDKTGTLTESHPKVSKVIPLGTWDRDTVLRNAACLEEHFPHPVAKAIVRAAADEELHHEEEHAEVKYVVGHGICTELNGEKVLIGSRHYIEEDEGVDCSGAEEIIESIASKGHTVLYLSRNGKLEGLIGIEDPIRKESVEVIEELRNLGIQNIVMLTGDGPRTAKNVAARLDIKEYYCQVLPEGKAQIIERMVKSGRKVLMVGDGINDSPALTAANVGVSLSEAADLAREVAAVVLLENNLKHLPLAIKLGKRTLSRIHQNFRASVGLNTAFLAGGLDGVLPAAVGAVLHNVTTVGVTLNAARAYLPNLSEEERTSEVS</sequence>
<gene>
    <name evidence="11" type="ORF">ADH67_05915</name>
</gene>